<evidence type="ECO:0000313" key="3">
    <source>
        <dbReference type="Proteomes" id="UP001157418"/>
    </source>
</evidence>
<evidence type="ECO:0000313" key="2">
    <source>
        <dbReference type="EMBL" id="CAH1420330.1"/>
    </source>
</evidence>
<keyword evidence="3" id="KW-1185">Reference proteome</keyword>
<proteinExistence type="predicted"/>
<sequence length="79" mass="9194">MNLSHLMYKLQWIKRELWMIFCSLIVQVVNIEAAIAYWVWSLVIVKFIKLLIVGSMTYLLFSSGVKIYLEVASIGFSFS</sequence>
<reference evidence="2 3" key="1">
    <citation type="submission" date="2022-01" db="EMBL/GenBank/DDBJ databases">
        <authorList>
            <person name="Xiong W."/>
            <person name="Schranz E."/>
        </authorList>
    </citation>
    <scope>NUCLEOTIDE SEQUENCE [LARGE SCALE GENOMIC DNA]</scope>
</reference>
<accession>A0AAU9MEK0</accession>
<organism evidence="2 3">
    <name type="scientific">Lactuca virosa</name>
    <dbReference type="NCBI Taxonomy" id="75947"/>
    <lineage>
        <taxon>Eukaryota</taxon>
        <taxon>Viridiplantae</taxon>
        <taxon>Streptophyta</taxon>
        <taxon>Embryophyta</taxon>
        <taxon>Tracheophyta</taxon>
        <taxon>Spermatophyta</taxon>
        <taxon>Magnoliopsida</taxon>
        <taxon>eudicotyledons</taxon>
        <taxon>Gunneridae</taxon>
        <taxon>Pentapetalae</taxon>
        <taxon>asterids</taxon>
        <taxon>campanulids</taxon>
        <taxon>Asterales</taxon>
        <taxon>Asteraceae</taxon>
        <taxon>Cichorioideae</taxon>
        <taxon>Cichorieae</taxon>
        <taxon>Lactucinae</taxon>
        <taxon>Lactuca</taxon>
    </lineage>
</organism>
<keyword evidence="1" id="KW-1133">Transmembrane helix</keyword>
<feature type="transmembrane region" description="Helical" evidence="1">
    <location>
        <begin position="47"/>
        <end position="69"/>
    </location>
</feature>
<feature type="transmembrane region" description="Helical" evidence="1">
    <location>
        <begin position="17"/>
        <end position="40"/>
    </location>
</feature>
<comment type="caution">
    <text evidence="2">The sequence shown here is derived from an EMBL/GenBank/DDBJ whole genome shotgun (WGS) entry which is preliminary data.</text>
</comment>
<dbReference type="AlphaFoldDB" id="A0AAU9MEK0"/>
<keyword evidence="1" id="KW-0472">Membrane</keyword>
<protein>
    <submittedName>
        <fullName evidence="2">Uncharacterized protein</fullName>
    </submittedName>
</protein>
<keyword evidence="1" id="KW-0812">Transmembrane</keyword>
<dbReference type="EMBL" id="CAKMRJ010000979">
    <property type="protein sequence ID" value="CAH1420330.1"/>
    <property type="molecule type" value="Genomic_DNA"/>
</dbReference>
<dbReference type="Proteomes" id="UP001157418">
    <property type="component" value="Unassembled WGS sequence"/>
</dbReference>
<name>A0AAU9MEK0_9ASTR</name>
<evidence type="ECO:0000256" key="1">
    <source>
        <dbReference type="SAM" id="Phobius"/>
    </source>
</evidence>
<gene>
    <name evidence="2" type="ORF">LVIROSA_LOCUS7806</name>
</gene>